<dbReference type="STRING" id="680127.SAMN05421593_3716"/>
<name>A0A1H6I0H3_CHRCI</name>
<dbReference type="Proteomes" id="UP000198561">
    <property type="component" value="Unassembled WGS sequence"/>
</dbReference>
<dbReference type="AlphaFoldDB" id="A0A1H6I0H3"/>
<evidence type="ECO:0000313" key="1">
    <source>
        <dbReference type="EMBL" id="SEH39980.1"/>
    </source>
</evidence>
<evidence type="ECO:0000313" key="2">
    <source>
        <dbReference type="Proteomes" id="UP000198561"/>
    </source>
</evidence>
<protein>
    <submittedName>
        <fullName evidence="1">Uncharacterized protein</fullName>
    </submittedName>
</protein>
<accession>A0A1H6I0H3</accession>
<proteinExistence type="predicted"/>
<reference evidence="1 2" key="1">
    <citation type="submission" date="2016-10" db="EMBL/GenBank/DDBJ databases">
        <authorList>
            <person name="de Groot N.N."/>
        </authorList>
    </citation>
    <scope>NUCLEOTIDE SEQUENCE [LARGE SCALE GENOMIC DNA]</scope>
    <source>
        <strain evidence="1 2">DSM 23031</strain>
    </source>
</reference>
<gene>
    <name evidence="1" type="ORF">SAMN05421593_3716</name>
</gene>
<sequence>MLYTMIRHLLEGSKASLLLLILFSCKENRKENIKEYSYPRILIKEDLKREIYSYKQGLIRLQASKSNNLSIYFNKKNDTTFIEIGDYKPNLEILNIKGVEIMKKDTVYLFSTNDSISIEPFCENQFNDKINIIDNLEPSLNHFDPHFRCLYVDNGNLKVLFYGRCK</sequence>
<dbReference type="EMBL" id="FNWQ01000005">
    <property type="protein sequence ID" value="SEH39980.1"/>
    <property type="molecule type" value="Genomic_DNA"/>
</dbReference>
<dbReference type="PROSITE" id="PS51257">
    <property type="entry name" value="PROKAR_LIPOPROTEIN"/>
    <property type="match status" value="1"/>
</dbReference>
<organism evidence="1 2">
    <name type="scientific">Chryseobacterium culicis</name>
    <dbReference type="NCBI Taxonomy" id="680127"/>
    <lineage>
        <taxon>Bacteria</taxon>
        <taxon>Pseudomonadati</taxon>
        <taxon>Bacteroidota</taxon>
        <taxon>Flavobacteriia</taxon>
        <taxon>Flavobacteriales</taxon>
        <taxon>Weeksellaceae</taxon>
        <taxon>Chryseobacterium group</taxon>
        <taxon>Chryseobacterium</taxon>
    </lineage>
</organism>